<proteinExistence type="predicted"/>
<name>A0A512MAG1_9BACT</name>
<dbReference type="RefSeq" id="WP_146851299.1">
    <property type="nucleotide sequence ID" value="NZ_BKAG01000020.1"/>
</dbReference>
<organism evidence="1 2">
    <name type="scientific">Brevifollis gellanilyticus</name>
    <dbReference type="NCBI Taxonomy" id="748831"/>
    <lineage>
        <taxon>Bacteria</taxon>
        <taxon>Pseudomonadati</taxon>
        <taxon>Verrucomicrobiota</taxon>
        <taxon>Verrucomicrobiia</taxon>
        <taxon>Verrucomicrobiales</taxon>
        <taxon>Verrucomicrobiaceae</taxon>
    </lineage>
</organism>
<reference evidence="1 2" key="1">
    <citation type="submission" date="2019-07" db="EMBL/GenBank/DDBJ databases">
        <title>Whole genome shotgun sequence of Brevifollis gellanilyticus NBRC 108608.</title>
        <authorList>
            <person name="Hosoyama A."/>
            <person name="Uohara A."/>
            <person name="Ohji S."/>
            <person name="Ichikawa N."/>
        </authorList>
    </citation>
    <scope>NUCLEOTIDE SEQUENCE [LARGE SCALE GENOMIC DNA]</scope>
    <source>
        <strain evidence="1 2">NBRC 108608</strain>
    </source>
</reference>
<dbReference type="EMBL" id="BKAG01000020">
    <property type="protein sequence ID" value="GEP43726.1"/>
    <property type="molecule type" value="Genomic_DNA"/>
</dbReference>
<evidence type="ECO:0000313" key="1">
    <source>
        <dbReference type="EMBL" id="GEP43726.1"/>
    </source>
</evidence>
<dbReference type="InterPro" id="IPR011990">
    <property type="entry name" value="TPR-like_helical_dom_sf"/>
</dbReference>
<dbReference type="Proteomes" id="UP000321577">
    <property type="component" value="Unassembled WGS sequence"/>
</dbReference>
<dbReference type="OrthoDB" id="6195790at2"/>
<evidence type="ECO:0008006" key="3">
    <source>
        <dbReference type="Google" id="ProtNLM"/>
    </source>
</evidence>
<keyword evidence="2" id="KW-1185">Reference proteome</keyword>
<dbReference type="SUPFAM" id="SSF48452">
    <property type="entry name" value="TPR-like"/>
    <property type="match status" value="1"/>
</dbReference>
<accession>A0A512MAG1</accession>
<dbReference type="AlphaFoldDB" id="A0A512MAG1"/>
<evidence type="ECO:0000313" key="2">
    <source>
        <dbReference type="Proteomes" id="UP000321577"/>
    </source>
</evidence>
<protein>
    <recommendedName>
        <fullName evidence="3">Tetratricopeptide repeat protein</fullName>
    </recommendedName>
</protein>
<dbReference type="Gene3D" id="1.25.40.10">
    <property type="entry name" value="Tetratricopeptide repeat domain"/>
    <property type="match status" value="1"/>
</dbReference>
<dbReference type="Pfam" id="PF14559">
    <property type="entry name" value="TPR_19"/>
    <property type="match status" value="1"/>
</dbReference>
<sequence length="135" mass="14386">MVHIDSELVRLLMRVGYTAAWNGLHKEAISIFDGVGAVRPESEIPVIGAAVVALLSGHYEVAVKTLREGALELNPDSALARAHLGVALRLRGDEDEGLALLQEVTSQTADPDAAAMARNVLAMSPDQLKPNLKLL</sequence>
<comment type="caution">
    <text evidence="1">The sequence shown here is derived from an EMBL/GenBank/DDBJ whole genome shotgun (WGS) entry which is preliminary data.</text>
</comment>
<gene>
    <name evidence="1" type="ORF">BGE01nite_30170</name>
</gene>